<gene>
    <name evidence="2" type="ORF">AYI69_g9832</name>
</gene>
<feature type="transmembrane region" description="Helical" evidence="1">
    <location>
        <begin position="416"/>
        <end position="436"/>
    </location>
</feature>
<dbReference type="SUPFAM" id="SSF143865">
    <property type="entry name" value="CorA soluble domain-like"/>
    <property type="match status" value="1"/>
</dbReference>
<keyword evidence="1" id="KW-1133">Transmembrane helix</keyword>
<keyword evidence="1" id="KW-0472">Membrane</keyword>
<proteinExistence type="predicted"/>
<keyword evidence="3" id="KW-1185">Reference proteome</keyword>
<comment type="caution">
    <text evidence="2">The sequence shown here is derived from an EMBL/GenBank/DDBJ whole genome shotgun (WGS) entry which is preliminary data.</text>
</comment>
<dbReference type="AlphaFoldDB" id="A0A1R1X9Y9"/>
<evidence type="ECO:0000313" key="2">
    <source>
        <dbReference type="EMBL" id="OMJ11435.1"/>
    </source>
</evidence>
<accession>A0A1R1X9Y9</accession>
<dbReference type="InterPro" id="IPR045861">
    <property type="entry name" value="CorA_cytoplasmic_dom"/>
</dbReference>
<dbReference type="Proteomes" id="UP000187429">
    <property type="component" value="Unassembled WGS sequence"/>
</dbReference>
<organism evidence="2 3">
    <name type="scientific">Smittium culicis</name>
    <dbReference type="NCBI Taxonomy" id="133412"/>
    <lineage>
        <taxon>Eukaryota</taxon>
        <taxon>Fungi</taxon>
        <taxon>Fungi incertae sedis</taxon>
        <taxon>Zoopagomycota</taxon>
        <taxon>Kickxellomycotina</taxon>
        <taxon>Harpellomycetes</taxon>
        <taxon>Harpellales</taxon>
        <taxon>Legeriomycetaceae</taxon>
        <taxon>Smittium</taxon>
    </lineage>
</organism>
<sequence length="485" mass="55406">MPQLFNDDQRIQVISPGNCIALLPDLLHSPISNHNNVSENIKCCIQSYSSIWVDIIDPTEDELFHLSHLFNLPRLSEDSSNFDGVNISDAIHFNKNCLHFELVSVYGSLHPVFSDLNSLFSANNLHPLAEKPKSINPLNAISKKLDEKSTLNIYQEQDDQNHALVFTPADNLASTIFILQDNVLITIRPSAIKHMRVEVSSKLYTIPESRTPKNEDHLIIYSTEYVLFLLIDCIIKTFENSVLIFLEKEVEEAADSVMNGLEFSRNTFYKNFFYLRQVIHYSHRNTRKKPAILKLILKNLEARLENLPKNLDRLAETLTNPTNKPDSPTAATTTAAAALVGNNQISSIKTEISSQVQSSVYGLNSLVYDCTHIIAVCVHSDSMISQLYDQFLDMLVISSEFDRLEFSWFLMKWYRIYVFCNIPSIFFNMFGMNVLVPYDYGKGIEYLMVKNKNCAQFYTICAVCLAIIITTVVVYFKKSSFKFYD</sequence>
<evidence type="ECO:0000313" key="3">
    <source>
        <dbReference type="Proteomes" id="UP000187429"/>
    </source>
</evidence>
<feature type="transmembrane region" description="Helical" evidence="1">
    <location>
        <begin position="456"/>
        <end position="476"/>
    </location>
</feature>
<name>A0A1R1X9Y9_9FUNG</name>
<reference evidence="3" key="1">
    <citation type="submission" date="2017-01" db="EMBL/GenBank/DDBJ databases">
        <authorList>
            <person name="Wang Y."/>
            <person name="White M."/>
            <person name="Kvist S."/>
            <person name="Moncalvo J.-M."/>
        </authorList>
    </citation>
    <scope>NUCLEOTIDE SEQUENCE [LARGE SCALE GENOMIC DNA]</scope>
    <source>
        <strain evidence="3">ID-206-W2</strain>
    </source>
</reference>
<keyword evidence="1" id="KW-0812">Transmembrane</keyword>
<dbReference type="EMBL" id="LSSM01006071">
    <property type="protein sequence ID" value="OMJ11435.1"/>
    <property type="molecule type" value="Genomic_DNA"/>
</dbReference>
<dbReference type="OrthoDB" id="5543257at2759"/>
<evidence type="ECO:0000256" key="1">
    <source>
        <dbReference type="SAM" id="Phobius"/>
    </source>
</evidence>
<protein>
    <submittedName>
        <fullName evidence="2">Uncharacterized protein</fullName>
    </submittedName>
</protein>